<comment type="similarity">
    <text evidence="4">Belongs to the L/F-transferase family.</text>
</comment>
<name>A0ABT5MDI2_9BURK</name>
<comment type="function">
    <text evidence="4">Functions in the N-end rule pathway of protein degradation where it conjugates Leu, Phe and, less efficiently, Met from aminoacyl-tRNAs to the N-termini of proteins containing an N-terminal arginine or lysine.</text>
</comment>
<evidence type="ECO:0000313" key="5">
    <source>
        <dbReference type="EMBL" id="MDD0814476.1"/>
    </source>
</evidence>
<dbReference type="InterPro" id="IPR042221">
    <property type="entry name" value="Leu/Phe-tRNA_Trfase_N"/>
</dbReference>
<evidence type="ECO:0000256" key="3">
    <source>
        <dbReference type="ARBA" id="ARBA00023315"/>
    </source>
</evidence>
<evidence type="ECO:0000313" key="6">
    <source>
        <dbReference type="Proteomes" id="UP001528672"/>
    </source>
</evidence>
<dbReference type="EMBL" id="JAQSIO010000002">
    <property type="protein sequence ID" value="MDD0814476.1"/>
    <property type="molecule type" value="Genomic_DNA"/>
</dbReference>
<keyword evidence="3 4" id="KW-0012">Acyltransferase</keyword>
<dbReference type="NCBIfam" id="TIGR00667">
    <property type="entry name" value="aat"/>
    <property type="match status" value="1"/>
</dbReference>
<dbReference type="EC" id="2.3.2.6" evidence="4"/>
<comment type="catalytic activity">
    <reaction evidence="4">
        <text>N-terminal L-lysyl-[protein] + L-leucyl-tRNA(Leu) = N-terminal L-leucyl-L-lysyl-[protein] + tRNA(Leu) + H(+)</text>
        <dbReference type="Rhea" id="RHEA:12340"/>
        <dbReference type="Rhea" id="RHEA-COMP:9613"/>
        <dbReference type="Rhea" id="RHEA-COMP:9622"/>
        <dbReference type="Rhea" id="RHEA-COMP:12670"/>
        <dbReference type="Rhea" id="RHEA-COMP:12671"/>
        <dbReference type="ChEBI" id="CHEBI:15378"/>
        <dbReference type="ChEBI" id="CHEBI:65249"/>
        <dbReference type="ChEBI" id="CHEBI:78442"/>
        <dbReference type="ChEBI" id="CHEBI:78494"/>
        <dbReference type="ChEBI" id="CHEBI:133043"/>
        <dbReference type="EC" id="2.3.2.6"/>
    </reaction>
</comment>
<keyword evidence="1 4" id="KW-0963">Cytoplasm</keyword>
<comment type="catalytic activity">
    <reaction evidence="4">
        <text>N-terminal L-arginyl-[protein] + L-leucyl-tRNA(Leu) = N-terminal L-leucyl-L-arginyl-[protein] + tRNA(Leu) + H(+)</text>
        <dbReference type="Rhea" id="RHEA:50416"/>
        <dbReference type="Rhea" id="RHEA-COMP:9613"/>
        <dbReference type="Rhea" id="RHEA-COMP:9622"/>
        <dbReference type="Rhea" id="RHEA-COMP:12672"/>
        <dbReference type="Rhea" id="RHEA-COMP:12673"/>
        <dbReference type="ChEBI" id="CHEBI:15378"/>
        <dbReference type="ChEBI" id="CHEBI:64719"/>
        <dbReference type="ChEBI" id="CHEBI:78442"/>
        <dbReference type="ChEBI" id="CHEBI:78494"/>
        <dbReference type="ChEBI" id="CHEBI:133044"/>
        <dbReference type="EC" id="2.3.2.6"/>
    </reaction>
</comment>
<dbReference type="PANTHER" id="PTHR30098">
    <property type="entry name" value="LEUCYL/PHENYLALANYL-TRNA--PROTEIN TRANSFERASE"/>
    <property type="match status" value="1"/>
</dbReference>
<reference evidence="5 6" key="1">
    <citation type="submission" date="2023-02" db="EMBL/GenBank/DDBJ databases">
        <title>Bacterial whole genome sequence for Curvibacter sp. HBC28.</title>
        <authorList>
            <person name="Le V."/>
            <person name="Ko S.-R."/>
            <person name="Ahn C.-Y."/>
            <person name="Oh H.-M."/>
        </authorList>
    </citation>
    <scope>NUCLEOTIDE SEQUENCE [LARGE SCALE GENOMIC DNA]</scope>
    <source>
        <strain evidence="5 6">HBC28</strain>
    </source>
</reference>
<organism evidence="5 6">
    <name type="scientific">Curvibacter microcysteis</name>
    <dbReference type="NCBI Taxonomy" id="3026419"/>
    <lineage>
        <taxon>Bacteria</taxon>
        <taxon>Pseudomonadati</taxon>
        <taxon>Pseudomonadota</taxon>
        <taxon>Betaproteobacteria</taxon>
        <taxon>Burkholderiales</taxon>
        <taxon>Comamonadaceae</taxon>
        <taxon>Curvibacter</taxon>
    </lineage>
</organism>
<gene>
    <name evidence="4 5" type="primary">aat</name>
    <name evidence="5" type="ORF">PSQ39_07520</name>
</gene>
<dbReference type="InterPro" id="IPR016181">
    <property type="entry name" value="Acyl_CoA_acyltransferase"/>
</dbReference>
<comment type="catalytic activity">
    <reaction evidence="4">
        <text>L-phenylalanyl-tRNA(Phe) + an N-terminal L-alpha-aminoacyl-[protein] = an N-terminal L-phenylalanyl-L-alpha-aminoacyl-[protein] + tRNA(Phe)</text>
        <dbReference type="Rhea" id="RHEA:43632"/>
        <dbReference type="Rhea" id="RHEA-COMP:9668"/>
        <dbReference type="Rhea" id="RHEA-COMP:9699"/>
        <dbReference type="Rhea" id="RHEA-COMP:10636"/>
        <dbReference type="Rhea" id="RHEA-COMP:10637"/>
        <dbReference type="ChEBI" id="CHEBI:78442"/>
        <dbReference type="ChEBI" id="CHEBI:78531"/>
        <dbReference type="ChEBI" id="CHEBI:78597"/>
        <dbReference type="ChEBI" id="CHEBI:83561"/>
        <dbReference type="EC" id="2.3.2.6"/>
    </reaction>
</comment>
<evidence type="ECO:0000256" key="1">
    <source>
        <dbReference type="ARBA" id="ARBA00022490"/>
    </source>
</evidence>
<comment type="subcellular location">
    <subcellularLocation>
        <location evidence="4">Cytoplasm</location>
    </subcellularLocation>
</comment>
<dbReference type="Pfam" id="PF03588">
    <property type="entry name" value="Leu_Phe_trans"/>
    <property type="match status" value="1"/>
</dbReference>
<dbReference type="SUPFAM" id="SSF55729">
    <property type="entry name" value="Acyl-CoA N-acyltransferases (Nat)"/>
    <property type="match status" value="1"/>
</dbReference>
<dbReference type="InterPro" id="IPR042203">
    <property type="entry name" value="Leu/Phe-tRNA_Trfase_C"/>
</dbReference>
<keyword evidence="2 4" id="KW-0808">Transferase</keyword>
<evidence type="ECO:0000256" key="4">
    <source>
        <dbReference type="HAMAP-Rule" id="MF_00688"/>
    </source>
</evidence>
<accession>A0ABT5MDI2</accession>
<dbReference type="Gene3D" id="3.40.630.70">
    <property type="entry name" value="Leucyl/phenylalanyl-tRNA-protein transferase, C-terminal domain"/>
    <property type="match status" value="1"/>
</dbReference>
<dbReference type="Proteomes" id="UP001528672">
    <property type="component" value="Unassembled WGS sequence"/>
</dbReference>
<dbReference type="Gene3D" id="3.30.70.3550">
    <property type="entry name" value="Leucyl/phenylalanyl-tRNA-protein transferase, N-terminal domain"/>
    <property type="match status" value="1"/>
</dbReference>
<sequence length="250" mass="28252">MTDRQGQLIWLEPGDPFPAVQWAWGADSSAPGLLAAGADLSPDTLIQAYRQGIYPWYSPGQPALWWSPPARMVLPVTAFRLRRSLRQTMTRFLQNPACEMRFDHDFEAVIRACSQAPRAGQSGTWITEEMIQAYLRLHQLGLAHSVETWIDGQLQAGLYAIQIGQAVFGESMFTRVPDGSKLALATLVDWCLQGDVEFIDCQQNTRHLASLGAREIARQDFNTWLNRVTDQPAPAWKLNSVYWKHVSRLR</sequence>
<keyword evidence="6" id="KW-1185">Reference proteome</keyword>
<dbReference type="PANTHER" id="PTHR30098:SF2">
    <property type="entry name" value="LEUCYL_PHENYLALANYL-TRNA--PROTEIN TRANSFERASE"/>
    <property type="match status" value="1"/>
</dbReference>
<dbReference type="GO" id="GO:0008914">
    <property type="term" value="F:leucyl-tRNA--protein transferase activity"/>
    <property type="evidence" value="ECO:0007669"/>
    <property type="project" value="UniProtKB-EC"/>
</dbReference>
<dbReference type="InterPro" id="IPR004616">
    <property type="entry name" value="Leu/Phe-tRNA_Trfase"/>
</dbReference>
<protein>
    <recommendedName>
        <fullName evidence="4">Leucyl/phenylalanyl-tRNA--protein transferase</fullName>
        <ecNumber evidence="4">2.3.2.6</ecNumber>
    </recommendedName>
    <alternativeName>
        <fullName evidence="4">L/F-transferase</fullName>
    </alternativeName>
    <alternativeName>
        <fullName evidence="4">Leucyltransferase</fullName>
    </alternativeName>
    <alternativeName>
        <fullName evidence="4">Phenyalanyltransferase</fullName>
    </alternativeName>
</protein>
<evidence type="ECO:0000256" key="2">
    <source>
        <dbReference type="ARBA" id="ARBA00022679"/>
    </source>
</evidence>
<dbReference type="RefSeq" id="WP_273926088.1">
    <property type="nucleotide sequence ID" value="NZ_JAQSIO010000002.1"/>
</dbReference>
<proteinExistence type="inferred from homology"/>
<dbReference type="HAMAP" id="MF_00688">
    <property type="entry name" value="Leu_Phe_trans"/>
    <property type="match status" value="1"/>
</dbReference>
<comment type="caution">
    <text evidence="5">The sequence shown here is derived from an EMBL/GenBank/DDBJ whole genome shotgun (WGS) entry which is preliminary data.</text>
</comment>